<proteinExistence type="predicted"/>
<dbReference type="PANTHER" id="PTHR12085">
    <property type="entry name" value="SERINE/THREONINE-PROTEIN PHOSPHATASE 2A REGULATORY SUBUNIT B'' SUBUNIT GAMMA"/>
    <property type="match status" value="1"/>
</dbReference>
<protein>
    <submittedName>
        <fullName evidence="3">Serine/threonine-protein phosphatase 2A regulatory subunit B'' subunit gamma</fullName>
    </submittedName>
</protein>
<name>A0A504YTM9_FASGI</name>
<dbReference type="PANTHER" id="PTHR12085:SF3">
    <property type="entry name" value="SERINE_THREONINE-PROTEIN PHOSPHATASE 2A REGULATORY SUBUNIT B'' SUBUNIT GAMMA"/>
    <property type="match status" value="1"/>
</dbReference>
<dbReference type="InterPro" id="IPR039865">
    <property type="entry name" value="PPP2R3C"/>
</dbReference>
<dbReference type="GO" id="GO:0005737">
    <property type="term" value="C:cytoplasm"/>
    <property type="evidence" value="ECO:0007669"/>
    <property type="project" value="UniProtKB-SubCell"/>
</dbReference>
<evidence type="ECO:0000256" key="1">
    <source>
        <dbReference type="ARBA" id="ARBA00004496"/>
    </source>
</evidence>
<dbReference type="OrthoDB" id="10265007at2759"/>
<gene>
    <name evidence="3" type="ORF">FGIG_08024</name>
</gene>
<dbReference type="GO" id="GO:0005813">
    <property type="term" value="C:centrosome"/>
    <property type="evidence" value="ECO:0007669"/>
    <property type="project" value="TreeGrafter"/>
</dbReference>
<dbReference type="STRING" id="46835.A0A504YTM9"/>
<accession>A0A504YTM9</accession>
<dbReference type="GO" id="GO:0035303">
    <property type="term" value="P:regulation of dephosphorylation"/>
    <property type="evidence" value="ECO:0007669"/>
    <property type="project" value="InterPro"/>
</dbReference>
<evidence type="ECO:0000313" key="3">
    <source>
        <dbReference type="EMBL" id="TPP61138.1"/>
    </source>
</evidence>
<dbReference type="EMBL" id="SUNJ01008567">
    <property type="protein sequence ID" value="TPP61138.1"/>
    <property type="molecule type" value="Genomic_DNA"/>
</dbReference>
<evidence type="ECO:0000256" key="2">
    <source>
        <dbReference type="ARBA" id="ARBA00022490"/>
    </source>
</evidence>
<keyword evidence="4" id="KW-1185">Reference proteome</keyword>
<keyword evidence="2" id="KW-0963">Cytoplasm</keyword>
<reference evidence="3 4" key="1">
    <citation type="submission" date="2019-04" db="EMBL/GenBank/DDBJ databases">
        <title>Annotation for the trematode Fasciola gigantica.</title>
        <authorList>
            <person name="Choi Y.-J."/>
        </authorList>
    </citation>
    <scope>NUCLEOTIDE SEQUENCE [LARGE SCALE GENOMIC DNA]</scope>
    <source>
        <strain evidence="3">Uganda_cow_1</strain>
    </source>
</reference>
<organism evidence="3 4">
    <name type="scientific">Fasciola gigantica</name>
    <name type="common">Giant liver fluke</name>
    <dbReference type="NCBI Taxonomy" id="46835"/>
    <lineage>
        <taxon>Eukaryota</taxon>
        <taxon>Metazoa</taxon>
        <taxon>Spiralia</taxon>
        <taxon>Lophotrochozoa</taxon>
        <taxon>Platyhelminthes</taxon>
        <taxon>Trematoda</taxon>
        <taxon>Digenea</taxon>
        <taxon>Plagiorchiida</taxon>
        <taxon>Echinostomata</taxon>
        <taxon>Echinostomatoidea</taxon>
        <taxon>Fasciolidae</taxon>
        <taxon>Fasciola</taxon>
    </lineage>
</organism>
<dbReference type="Proteomes" id="UP000316759">
    <property type="component" value="Unassembled WGS sequence"/>
</dbReference>
<dbReference type="GO" id="GO:0030865">
    <property type="term" value="P:cortical cytoskeleton organization"/>
    <property type="evidence" value="ECO:0007669"/>
    <property type="project" value="TreeGrafter"/>
</dbReference>
<evidence type="ECO:0000313" key="4">
    <source>
        <dbReference type="Proteomes" id="UP000316759"/>
    </source>
</evidence>
<dbReference type="GO" id="GO:0000226">
    <property type="term" value="P:microtubule cytoskeleton organization"/>
    <property type="evidence" value="ECO:0007669"/>
    <property type="project" value="TreeGrafter"/>
</dbReference>
<dbReference type="GO" id="GO:0005819">
    <property type="term" value="C:spindle"/>
    <property type="evidence" value="ECO:0007669"/>
    <property type="project" value="TreeGrafter"/>
</dbReference>
<dbReference type="AlphaFoldDB" id="A0A504YTM9"/>
<comment type="subcellular location">
    <subcellularLocation>
        <location evidence="1">Cytoplasm</location>
    </subcellularLocation>
</comment>
<sequence>MQFTIVHPMTGNQSESTDRLFKEYYLAWGGEKFNLTLDEQQLPGFFQRVPQDHEVLPQKLREEARAVLLEHKNHELLDNEELQVNHTVPYFTASVFSKLMRNQDRLSRISIMSFFNYVMKKVWLQQTRIGISLYDASGEGYLREMDLENYIVELIPSLCQVRGLFLCLLPCQFHSFACLKDSICIAFSEFVLS</sequence>
<comment type="caution">
    <text evidence="3">The sequence shown here is derived from an EMBL/GenBank/DDBJ whole genome shotgun (WGS) entry which is preliminary data.</text>
</comment>